<organism evidence="2">
    <name type="scientific">Deinococcus sp. VB142</name>
    <dbReference type="NCBI Taxonomy" id="3112952"/>
    <lineage>
        <taxon>Bacteria</taxon>
        <taxon>Thermotogati</taxon>
        <taxon>Deinococcota</taxon>
        <taxon>Deinococci</taxon>
        <taxon>Deinococcales</taxon>
        <taxon>Deinococcaceae</taxon>
        <taxon>Deinococcus</taxon>
    </lineage>
</organism>
<feature type="region of interest" description="Disordered" evidence="1">
    <location>
        <begin position="1"/>
        <end position="35"/>
    </location>
</feature>
<protein>
    <submittedName>
        <fullName evidence="2">DUF3197 domain-containing protein</fullName>
    </submittedName>
</protein>
<evidence type="ECO:0000256" key="1">
    <source>
        <dbReference type="SAM" id="MobiDB-lite"/>
    </source>
</evidence>
<dbReference type="SUPFAM" id="SSF143592">
    <property type="entry name" value="TTHA1528-like"/>
    <property type="match status" value="1"/>
</dbReference>
<sequence length="150" mass="16115">MKIADPLGTPGAPQNTWQAMQRRLDEADQKQADPQRARLILVTDRQGDRLHAGYAALVTLGHGEGETAVLSAPAFGPRYGEAGQQALTELVRWAEQAGLATRETVLSSGDYQRVLAEPDAQEVAALIAASNPADPAIYTTPLPRNEDDWG</sequence>
<accession>A0AAU6Q5E5</accession>
<name>A0AAU6Q5E5_9DEIO</name>
<evidence type="ECO:0000313" key="2">
    <source>
        <dbReference type="EMBL" id="WYF45564.1"/>
    </source>
</evidence>
<gene>
    <name evidence="2" type="ORF">WDJ50_05435</name>
</gene>
<dbReference type="InterPro" id="IPR036828">
    <property type="entry name" value="TTHA1528-like_sf"/>
</dbReference>
<dbReference type="EMBL" id="CP149782">
    <property type="protein sequence ID" value="WYF45564.1"/>
    <property type="molecule type" value="Genomic_DNA"/>
</dbReference>
<dbReference type="Pfam" id="PF11432">
    <property type="entry name" value="DUF3197"/>
    <property type="match status" value="1"/>
</dbReference>
<dbReference type="AlphaFoldDB" id="A0AAU6Q5E5"/>
<feature type="compositionally biased region" description="Basic and acidic residues" evidence="1">
    <location>
        <begin position="22"/>
        <end position="35"/>
    </location>
</feature>
<dbReference type="RefSeq" id="WP_339096848.1">
    <property type="nucleotide sequence ID" value="NZ_CP149782.1"/>
</dbReference>
<dbReference type="InterPro" id="IPR024443">
    <property type="entry name" value="DUF3197"/>
</dbReference>
<reference evidence="2" key="1">
    <citation type="submission" date="2024-03" db="EMBL/GenBank/DDBJ databases">
        <title>Deinococcus weizhi sp. nov., isolated from human skin.</title>
        <authorList>
            <person name="Wei Z."/>
            <person name="Tian F."/>
            <person name="Yang C."/>
            <person name="Xin L.T."/>
            <person name="Wen Z.J."/>
            <person name="Lan K.C."/>
            <person name="Yu L."/>
            <person name="Zhe W."/>
            <person name="Dan F.D."/>
            <person name="Jun W."/>
            <person name="Rui Z."/>
            <person name="Yong X.J."/>
            <person name="Ting Y."/>
            <person name="Wei X."/>
            <person name="Xu Z.G."/>
            <person name="Xin Z."/>
            <person name="Dong F.G."/>
            <person name="Ni X.M."/>
            <person name="Zheng M.G."/>
            <person name="Chun Y."/>
            <person name="Qian W.X."/>
        </authorList>
    </citation>
    <scope>NUCLEOTIDE SEQUENCE</scope>
    <source>
        <strain evidence="2">VB142</strain>
    </source>
</reference>
<proteinExistence type="predicted"/>
<dbReference type="Gene3D" id="3.40.1530.10">
    <property type="entry name" value="TTHA1528-like"/>
    <property type="match status" value="1"/>
</dbReference>